<dbReference type="AlphaFoldDB" id="A0AA41UKE0"/>
<proteinExistence type="predicted"/>
<dbReference type="Proteomes" id="UP001165427">
    <property type="component" value="Unassembled WGS sequence"/>
</dbReference>
<organism evidence="2 3">
    <name type="scientific">Desulfatitalea alkaliphila</name>
    <dbReference type="NCBI Taxonomy" id="2929485"/>
    <lineage>
        <taxon>Bacteria</taxon>
        <taxon>Pseudomonadati</taxon>
        <taxon>Thermodesulfobacteriota</taxon>
        <taxon>Desulfobacteria</taxon>
        <taxon>Desulfobacterales</taxon>
        <taxon>Desulfosarcinaceae</taxon>
        <taxon>Desulfatitalea</taxon>
    </lineage>
</organism>
<name>A0AA41UKE0_9BACT</name>
<feature type="signal peptide" evidence="1">
    <location>
        <begin position="1"/>
        <end position="25"/>
    </location>
</feature>
<feature type="chain" id="PRO_5041257639" evidence="1">
    <location>
        <begin position="26"/>
        <end position="167"/>
    </location>
</feature>
<keyword evidence="3" id="KW-1185">Reference proteome</keyword>
<evidence type="ECO:0000313" key="2">
    <source>
        <dbReference type="EMBL" id="MCJ8500326.1"/>
    </source>
</evidence>
<accession>A0AA41UKE0</accession>
<dbReference type="PROSITE" id="PS51257">
    <property type="entry name" value="PROKAR_LIPOPROTEIN"/>
    <property type="match status" value="1"/>
</dbReference>
<protein>
    <submittedName>
        <fullName evidence="2">Uncharacterized protein</fullName>
    </submittedName>
</protein>
<evidence type="ECO:0000256" key="1">
    <source>
        <dbReference type="SAM" id="SignalP"/>
    </source>
</evidence>
<comment type="caution">
    <text evidence="2">The sequence shown here is derived from an EMBL/GenBank/DDBJ whole genome shotgun (WGS) entry which is preliminary data.</text>
</comment>
<gene>
    <name evidence="2" type="ORF">MRX98_07040</name>
</gene>
<keyword evidence="1" id="KW-0732">Signal</keyword>
<evidence type="ECO:0000313" key="3">
    <source>
        <dbReference type="Proteomes" id="UP001165427"/>
    </source>
</evidence>
<dbReference type="RefSeq" id="WP_246904392.1">
    <property type="nucleotide sequence ID" value="NZ_JALJRB010000006.1"/>
</dbReference>
<reference evidence="2" key="1">
    <citation type="submission" date="2022-04" db="EMBL/GenBank/DDBJ databases">
        <title>Desulfatitalea alkaliphila sp. nov., a novel anaerobic sulfate-reducing bacterium isolated from terrestrial mud volcano, Taman Peninsula, Russia.</title>
        <authorList>
            <person name="Khomyakova M.A."/>
            <person name="Merkel A.Y."/>
            <person name="Slobodkin A.I."/>
        </authorList>
    </citation>
    <scope>NUCLEOTIDE SEQUENCE</scope>
    <source>
        <strain evidence="2">M08but</strain>
    </source>
</reference>
<sequence length="167" mass="18022">MHPRWTIHLLTVCLLVFGLAGCQSAAATRAADPAPATAGPHPKDGFVTFDEEGRIWVFQADAKELADFREKGELAKFVVRPGAGPEGKTLKAPDSDTIVHYMTRTPGFVTFLEEGRLWVFREGDAALADFEAKGELAKFVVRPAAGPLGMTLKAPDAETLDAYHAAQ</sequence>
<dbReference type="EMBL" id="JALJRB010000006">
    <property type="protein sequence ID" value="MCJ8500326.1"/>
    <property type="molecule type" value="Genomic_DNA"/>
</dbReference>